<keyword evidence="2" id="KW-1185">Reference proteome</keyword>
<dbReference type="Proteomes" id="UP000696485">
    <property type="component" value="Unassembled WGS sequence"/>
</dbReference>
<proteinExistence type="predicted"/>
<evidence type="ECO:0000313" key="2">
    <source>
        <dbReference type="Proteomes" id="UP000696485"/>
    </source>
</evidence>
<comment type="caution">
    <text evidence="1">The sequence shown here is derived from an EMBL/GenBank/DDBJ whole genome shotgun (WGS) entry which is preliminary data.</text>
</comment>
<dbReference type="AlphaFoldDB" id="A0A9P5SCN2"/>
<gene>
    <name evidence="1" type="ORF">BG006_001590</name>
</gene>
<organism evidence="1 2">
    <name type="scientific">Podila minutissima</name>
    <dbReference type="NCBI Taxonomy" id="64525"/>
    <lineage>
        <taxon>Eukaryota</taxon>
        <taxon>Fungi</taxon>
        <taxon>Fungi incertae sedis</taxon>
        <taxon>Mucoromycota</taxon>
        <taxon>Mortierellomycotina</taxon>
        <taxon>Mortierellomycetes</taxon>
        <taxon>Mortierellales</taxon>
        <taxon>Mortierellaceae</taxon>
        <taxon>Podila</taxon>
    </lineage>
</organism>
<feature type="non-terminal residue" evidence="1">
    <location>
        <position position="147"/>
    </location>
</feature>
<accession>A0A9P5SCN2</accession>
<sequence>METALNTLHDTNTADTDIFTSICADFEDVLPSDLHETISHLLHKPYLHESTDIIPSPLIQGIVWGASLRPIISLNVQLAQPIITLSGTRAPIHVHFLYLAASPQTFMSDQALRVLGIEDMVVVGHAQNGSSTSSMRLPLKINGYPVL</sequence>
<protein>
    <submittedName>
        <fullName evidence="1">Uncharacterized protein</fullName>
    </submittedName>
</protein>
<reference evidence="1" key="1">
    <citation type="journal article" date="2020" name="Fungal Divers.">
        <title>Resolving the Mortierellaceae phylogeny through synthesis of multi-gene phylogenetics and phylogenomics.</title>
        <authorList>
            <person name="Vandepol N."/>
            <person name="Liber J."/>
            <person name="Desiro A."/>
            <person name="Na H."/>
            <person name="Kennedy M."/>
            <person name="Barry K."/>
            <person name="Grigoriev I.V."/>
            <person name="Miller A.N."/>
            <person name="O'Donnell K."/>
            <person name="Stajich J.E."/>
            <person name="Bonito G."/>
        </authorList>
    </citation>
    <scope>NUCLEOTIDE SEQUENCE</scope>
    <source>
        <strain evidence="1">NVP1</strain>
    </source>
</reference>
<name>A0A9P5SCN2_9FUNG</name>
<evidence type="ECO:0000313" key="1">
    <source>
        <dbReference type="EMBL" id="KAF9323294.1"/>
    </source>
</evidence>
<dbReference type="EMBL" id="JAAAUY010001316">
    <property type="protein sequence ID" value="KAF9323294.1"/>
    <property type="molecule type" value="Genomic_DNA"/>
</dbReference>